<sequence>MQKLLMSQFVLTTSSQLASFSSQPVPQAANLRSYLAQLSRSTHLTADPKTQRLGSGGGTVNALHHAWTESNKTPNPVRTLSQWIDQQQRLVLHAGGESRRLPAYAAVGKAFIPMPREARVQPQLPQPKLADYQLPQMQQALNGAGSKASVMVASGDVWLDFEPAEIASVDTDITGIGMRVSAEVAQHFGVHFVPKSQDNSASGHTRPISFFLQKPSPAEIRHFEAKYDFYVDTGMWLFSADAVQFLFKRCGWSDTSQRFTTKTGLPLPLDLYTEIGCALGTETKPSPALKKLGLHKLSASVIPLEAAHFYHLGSSRQILESIEEMQRHSPSVQRFFCIAASANSFTSTSRAAVWIEASQAATPIRLGGHNLLTGLPAQARITHLSPNTCVDVVAVAETAYVFRPYHIDDSYRGLPGAGGTICGRDAAEWLAARGFPVEKQDVFDLPLYPLVPASDISQAWLDWFFADQPDLEISLQLKNLSRISARQISEQINFERYFTQRSTGYAEQFKADFQRLIDQGDTSVLEQDCAALAAFCRNEAPQLASWLRKNRSAIAAAVRKPELQARFTLLLSELVEGEARAALTREGFAQLQTAMVTSRQLAKMIPQRSLKEDQIVWGRSPVRLDLAGGWTDTPPFCLQAGGSVLNVAVLLNGQPPIQVFVRPTTDTCLQLRSIDLGSSETVNTYDELADFRNPRGHFSLPKAALAMAGFLPEFFAGKPHRTLRSQLKSLGGGLEISLLSAVPKGSGLGTSSILAATILGALNRACGLGWDDLDLYNRVLGVEQLLTTGGGWQDQAGALFPGLKFIETQPGATQQPSIRYLPTQLVGPDILNRQLLLYYTGATRMAKGILQEIVRDMFLGRAETLRTLEAIRANARHLYQDLHGGDTHAVQRAIARSWELNKQLDSGTTTPEIERIIATCGDDLGACKLLGAGGGGYMLICAKNSESGSRIREKLEASPPNPRARFIDFAISPTGLQVTVS</sequence>
<dbReference type="InterPro" id="IPR012887">
    <property type="entry name" value="GDP_fucose_pyrophosphorylase"/>
</dbReference>
<dbReference type="InterPro" id="IPR052203">
    <property type="entry name" value="GHMP_Kinase-Related"/>
</dbReference>
<dbReference type="InterPro" id="IPR013750">
    <property type="entry name" value="GHMP_kinase_C_dom"/>
</dbReference>
<evidence type="ECO:0000256" key="2">
    <source>
        <dbReference type="ARBA" id="ARBA00022741"/>
    </source>
</evidence>
<dbReference type="EMBL" id="CP023344">
    <property type="protein sequence ID" value="ATC64279.1"/>
    <property type="molecule type" value="Genomic_DNA"/>
</dbReference>
<evidence type="ECO:0000313" key="10">
    <source>
        <dbReference type="Proteomes" id="UP000217265"/>
    </source>
</evidence>
<dbReference type="Proteomes" id="UP000217265">
    <property type="component" value="Chromosome"/>
</dbReference>
<keyword evidence="10" id="KW-1185">Reference proteome</keyword>
<feature type="domain" description="GDP-fucose pyrophosphorylase" evidence="7">
    <location>
        <begin position="87"/>
        <end position="443"/>
    </location>
</feature>
<dbReference type="Pfam" id="PF08544">
    <property type="entry name" value="GHMP_kinases_C"/>
    <property type="match status" value="1"/>
</dbReference>
<name>A0A290Q6J7_9BACT</name>
<dbReference type="SUPFAM" id="SSF54211">
    <property type="entry name" value="Ribosomal protein S5 domain 2-like"/>
    <property type="match status" value="1"/>
</dbReference>
<keyword evidence="2" id="KW-0547">Nucleotide-binding</keyword>
<dbReference type="SUPFAM" id="SSF55060">
    <property type="entry name" value="GHMP Kinase, C-terminal domain"/>
    <property type="match status" value="1"/>
</dbReference>
<evidence type="ECO:0000256" key="3">
    <source>
        <dbReference type="ARBA" id="ARBA00022777"/>
    </source>
</evidence>
<dbReference type="InterPro" id="IPR001174">
    <property type="entry name" value="HddA/FKP"/>
</dbReference>
<dbReference type="Pfam" id="PF00288">
    <property type="entry name" value="GHMP_kinases_N"/>
    <property type="match status" value="1"/>
</dbReference>
<evidence type="ECO:0000313" key="9">
    <source>
        <dbReference type="EMBL" id="ATC64279.1"/>
    </source>
</evidence>
<dbReference type="InterPro" id="IPR006204">
    <property type="entry name" value="GHMP_kinase_N_dom"/>
</dbReference>
<evidence type="ECO:0000259" key="6">
    <source>
        <dbReference type="Pfam" id="PF00288"/>
    </source>
</evidence>
<protein>
    <recommendedName>
        <fullName evidence="11">Bifunctional fucokinase/L-fucose-1-P-guanylyltransferase</fullName>
    </recommendedName>
</protein>
<comment type="similarity">
    <text evidence="5">Belongs to the GHMP kinase family.</text>
</comment>
<evidence type="ECO:0000259" key="8">
    <source>
        <dbReference type="Pfam" id="PF08544"/>
    </source>
</evidence>
<evidence type="ECO:0000256" key="1">
    <source>
        <dbReference type="ARBA" id="ARBA00022679"/>
    </source>
</evidence>
<dbReference type="Pfam" id="PF07959">
    <property type="entry name" value="Fucose_pyrophosphorylase"/>
    <property type="match status" value="1"/>
</dbReference>
<keyword evidence="3" id="KW-0418">Kinase</keyword>
<dbReference type="GO" id="GO:0042352">
    <property type="term" value="P:GDP-L-fucose salvage"/>
    <property type="evidence" value="ECO:0007669"/>
    <property type="project" value="TreeGrafter"/>
</dbReference>
<proteinExistence type="inferred from homology"/>
<evidence type="ECO:0000259" key="7">
    <source>
        <dbReference type="Pfam" id="PF07959"/>
    </source>
</evidence>
<feature type="domain" description="GHMP kinase N-terminal" evidence="6">
    <location>
        <begin position="727"/>
        <end position="801"/>
    </location>
</feature>
<dbReference type="PANTHER" id="PTHR32463">
    <property type="entry name" value="L-FUCOSE KINASE"/>
    <property type="match status" value="1"/>
</dbReference>
<accession>A0A290Q6J7</accession>
<evidence type="ECO:0000256" key="4">
    <source>
        <dbReference type="ARBA" id="ARBA00022840"/>
    </source>
</evidence>
<organism evidence="9 10">
    <name type="scientific">Nibricoccus aquaticus</name>
    <dbReference type="NCBI Taxonomy" id="2576891"/>
    <lineage>
        <taxon>Bacteria</taxon>
        <taxon>Pseudomonadati</taxon>
        <taxon>Verrucomicrobiota</taxon>
        <taxon>Opitutia</taxon>
        <taxon>Opitutales</taxon>
        <taxon>Opitutaceae</taxon>
        <taxon>Nibricoccus</taxon>
    </lineage>
</organism>
<reference evidence="9 10" key="1">
    <citation type="submission" date="2017-09" db="EMBL/GenBank/DDBJ databases">
        <title>Complete genome sequence of Verrucomicrobial strain HZ-65, isolated from freshwater.</title>
        <authorList>
            <person name="Choi A."/>
        </authorList>
    </citation>
    <scope>NUCLEOTIDE SEQUENCE [LARGE SCALE GENOMIC DNA]</scope>
    <source>
        <strain evidence="9 10">HZ-65</strain>
    </source>
</reference>
<dbReference type="PRINTS" id="PR00960">
    <property type="entry name" value="LMBPPROTEIN"/>
</dbReference>
<dbReference type="PANTHER" id="PTHR32463:SF0">
    <property type="entry name" value="L-FUCOSE KINASE"/>
    <property type="match status" value="1"/>
</dbReference>
<gene>
    <name evidence="9" type="ORF">CMV30_10100</name>
</gene>
<keyword evidence="4" id="KW-0067">ATP-binding</keyword>
<evidence type="ECO:0000256" key="5">
    <source>
        <dbReference type="ARBA" id="ARBA00038121"/>
    </source>
</evidence>
<dbReference type="RefSeq" id="WP_096055911.1">
    <property type="nucleotide sequence ID" value="NZ_CP023344.1"/>
</dbReference>
<dbReference type="AlphaFoldDB" id="A0A290Q6J7"/>
<dbReference type="InterPro" id="IPR036554">
    <property type="entry name" value="GHMP_kinase_C_sf"/>
</dbReference>
<dbReference type="GO" id="GO:0050201">
    <property type="term" value="F:fucokinase activity"/>
    <property type="evidence" value="ECO:0007669"/>
    <property type="project" value="TreeGrafter"/>
</dbReference>
<dbReference type="GO" id="GO:0005524">
    <property type="term" value="F:ATP binding"/>
    <property type="evidence" value="ECO:0007669"/>
    <property type="project" value="UniProtKB-KW"/>
</dbReference>
<evidence type="ECO:0008006" key="11">
    <source>
        <dbReference type="Google" id="ProtNLM"/>
    </source>
</evidence>
<dbReference type="KEGG" id="vbh:CMV30_10100"/>
<dbReference type="OrthoDB" id="9812992at2"/>
<dbReference type="InterPro" id="IPR020568">
    <property type="entry name" value="Ribosomal_Su5_D2-typ_SF"/>
</dbReference>
<dbReference type="Gene3D" id="3.30.230.120">
    <property type="match status" value="1"/>
</dbReference>
<feature type="domain" description="GHMP kinase C-terminal" evidence="8">
    <location>
        <begin position="881"/>
        <end position="957"/>
    </location>
</feature>
<keyword evidence="1" id="KW-0808">Transferase</keyword>
<dbReference type="NCBIfam" id="NF009948">
    <property type="entry name" value="PRK13412.1"/>
    <property type="match status" value="1"/>
</dbReference>